<dbReference type="SMART" id="SM00150">
    <property type="entry name" value="SPEC"/>
    <property type="match status" value="15"/>
</dbReference>
<comment type="subcellular location">
    <subcellularLocation>
        <location evidence="1">Cytoplasm</location>
        <location evidence="1">Cytoskeleton</location>
    </subcellularLocation>
</comment>
<dbReference type="InterPro" id="IPR002048">
    <property type="entry name" value="EF_hand_dom"/>
</dbReference>
<dbReference type="SUPFAM" id="SSF47576">
    <property type="entry name" value="Calponin-homology domain, CH-domain"/>
    <property type="match status" value="1"/>
</dbReference>
<evidence type="ECO:0000256" key="6">
    <source>
        <dbReference type="ARBA" id="ARBA00023212"/>
    </source>
</evidence>
<feature type="compositionally biased region" description="Basic and acidic residues" evidence="8">
    <location>
        <begin position="2724"/>
        <end position="2744"/>
    </location>
</feature>
<feature type="compositionally biased region" description="Polar residues" evidence="8">
    <location>
        <begin position="7193"/>
        <end position="7210"/>
    </location>
</feature>
<feature type="compositionally biased region" description="Polar residues" evidence="8">
    <location>
        <begin position="2772"/>
        <end position="2785"/>
    </location>
</feature>
<evidence type="ECO:0000259" key="10">
    <source>
        <dbReference type="PROSITE" id="PS50222"/>
    </source>
</evidence>
<dbReference type="Pfam" id="PF00435">
    <property type="entry name" value="Spectrin"/>
    <property type="match status" value="3"/>
</dbReference>
<dbReference type="PROSITE" id="PS51460">
    <property type="entry name" value="GAR"/>
    <property type="match status" value="1"/>
</dbReference>
<reference evidence="12" key="1">
    <citation type="journal article" date="2013" name="Nature">
        <title>The genomes of four tapeworm species reveal adaptations to parasitism.</title>
        <authorList>
            <person name="Tsai I.J."/>
            <person name="Zarowiecki M."/>
            <person name="Holroyd N."/>
            <person name="Garciarrubio A."/>
            <person name="Sanchez-Flores A."/>
            <person name="Brooks K.L."/>
            <person name="Tracey A."/>
            <person name="Bobes R.J."/>
            <person name="Fragoso G."/>
            <person name="Sciutto E."/>
            <person name="Aslett M."/>
            <person name="Beasley H."/>
            <person name="Bennett H.M."/>
            <person name="Cai J."/>
            <person name="Camicia F."/>
            <person name="Clark R."/>
            <person name="Cucher M."/>
            <person name="De Silva N."/>
            <person name="Day T.A."/>
            <person name="Deplazes P."/>
            <person name="Estrada K."/>
            <person name="Fernandez C."/>
            <person name="Holland P.W."/>
            <person name="Hou J."/>
            <person name="Hu S."/>
            <person name="Huckvale T."/>
            <person name="Hung S.S."/>
            <person name="Kamenetzky L."/>
            <person name="Keane J.A."/>
            <person name="Kiss F."/>
            <person name="Koziol U."/>
            <person name="Lambert O."/>
            <person name="Liu K."/>
            <person name="Luo X."/>
            <person name="Luo Y."/>
            <person name="Macchiaroli N."/>
            <person name="Nichol S."/>
            <person name="Paps J."/>
            <person name="Parkinson J."/>
            <person name="Pouchkina-Stantcheva N."/>
            <person name="Riddiford N."/>
            <person name="Rosenzvit M."/>
            <person name="Salinas G."/>
            <person name="Wasmuth J.D."/>
            <person name="Zamanian M."/>
            <person name="Zheng Y."/>
            <person name="Cai X."/>
            <person name="Soberon X."/>
            <person name="Olson P.D."/>
            <person name="Laclette J.P."/>
            <person name="Brehm K."/>
            <person name="Berriman M."/>
            <person name="Garciarrubio A."/>
            <person name="Bobes R.J."/>
            <person name="Fragoso G."/>
            <person name="Sanchez-Flores A."/>
            <person name="Estrada K."/>
            <person name="Cevallos M.A."/>
            <person name="Morett E."/>
            <person name="Gonzalez V."/>
            <person name="Portillo T."/>
            <person name="Ochoa-Leyva A."/>
            <person name="Jose M.V."/>
            <person name="Sciutto E."/>
            <person name="Landa A."/>
            <person name="Jimenez L."/>
            <person name="Valdes V."/>
            <person name="Carrero J.C."/>
            <person name="Larralde C."/>
            <person name="Morales-Montor J."/>
            <person name="Limon-Lason J."/>
            <person name="Soberon X."/>
            <person name="Laclette J.P."/>
        </authorList>
    </citation>
    <scope>NUCLEOTIDE SEQUENCE [LARGE SCALE GENOMIC DNA]</scope>
</reference>
<dbReference type="Gene3D" id="3.30.920.20">
    <property type="entry name" value="Gas2-like domain"/>
    <property type="match status" value="1"/>
</dbReference>
<dbReference type="Gene3D" id="1.10.418.10">
    <property type="entry name" value="Calponin-like domain"/>
    <property type="match status" value="2"/>
</dbReference>
<dbReference type="Proteomes" id="UP000017246">
    <property type="component" value="Unassembled WGS sequence"/>
</dbReference>
<dbReference type="PROSITE" id="PS50222">
    <property type="entry name" value="EF_HAND_2"/>
    <property type="match status" value="1"/>
</dbReference>
<dbReference type="SMART" id="SM00250">
    <property type="entry name" value="PLEC"/>
    <property type="match status" value="5"/>
</dbReference>
<feature type="compositionally biased region" description="Basic and acidic residues" evidence="8">
    <location>
        <begin position="3007"/>
        <end position="3021"/>
    </location>
</feature>
<dbReference type="InterPro" id="IPR018159">
    <property type="entry name" value="Spectrin/alpha-actinin"/>
</dbReference>
<dbReference type="STRING" id="6211.A0A068Y4F3"/>
<evidence type="ECO:0000256" key="8">
    <source>
        <dbReference type="SAM" id="MobiDB-lite"/>
    </source>
</evidence>
<dbReference type="SMART" id="SM00243">
    <property type="entry name" value="GAS2"/>
    <property type="match status" value="1"/>
</dbReference>
<feature type="compositionally biased region" description="Basic and acidic residues" evidence="8">
    <location>
        <begin position="3036"/>
        <end position="3058"/>
    </location>
</feature>
<dbReference type="SMART" id="SM00054">
    <property type="entry name" value="EFh"/>
    <property type="match status" value="2"/>
</dbReference>
<organism evidence="12 13">
    <name type="scientific">Echinococcus multilocularis</name>
    <name type="common">Fox tapeworm</name>
    <dbReference type="NCBI Taxonomy" id="6211"/>
    <lineage>
        <taxon>Eukaryota</taxon>
        <taxon>Metazoa</taxon>
        <taxon>Spiralia</taxon>
        <taxon>Lophotrochozoa</taxon>
        <taxon>Platyhelminthes</taxon>
        <taxon>Cestoda</taxon>
        <taxon>Eucestoda</taxon>
        <taxon>Cyclophyllidea</taxon>
        <taxon>Taeniidae</taxon>
        <taxon>Echinococcus</taxon>
    </lineage>
</organism>
<feature type="compositionally biased region" description="Low complexity" evidence="8">
    <location>
        <begin position="7079"/>
        <end position="7093"/>
    </location>
</feature>
<dbReference type="OrthoDB" id="6283009at2759"/>
<dbReference type="Pfam" id="PF21020">
    <property type="entry name" value="Spectrin_4"/>
    <property type="match status" value="1"/>
</dbReference>
<keyword evidence="3" id="KW-0677">Repeat</keyword>
<feature type="coiled-coil region" evidence="7">
    <location>
        <begin position="461"/>
        <end position="502"/>
    </location>
</feature>
<feature type="region of interest" description="Disordered" evidence="8">
    <location>
        <begin position="4476"/>
        <end position="4516"/>
    </location>
</feature>
<feature type="compositionally biased region" description="Basic and acidic residues" evidence="8">
    <location>
        <begin position="3127"/>
        <end position="3137"/>
    </location>
</feature>
<feature type="region of interest" description="Disordered" evidence="8">
    <location>
        <begin position="7193"/>
        <end position="7223"/>
    </location>
</feature>
<keyword evidence="2" id="KW-0963">Cytoplasm</keyword>
<dbReference type="GO" id="GO:0005509">
    <property type="term" value="F:calcium ion binding"/>
    <property type="evidence" value="ECO:0007669"/>
    <property type="project" value="InterPro"/>
</dbReference>
<dbReference type="CDD" id="cd21188">
    <property type="entry name" value="CH_PLEC-like_rpt1"/>
    <property type="match status" value="1"/>
</dbReference>
<dbReference type="eggNOG" id="KOG0516">
    <property type="taxonomic scope" value="Eukaryota"/>
</dbReference>
<dbReference type="CDD" id="cd00176">
    <property type="entry name" value="SPEC"/>
    <property type="match status" value="6"/>
</dbReference>
<feature type="coiled-coil region" evidence="7">
    <location>
        <begin position="1183"/>
        <end position="1210"/>
    </location>
</feature>
<keyword evidence="5" id="KW-0009">Actin-binding</keyword>
<evidence type="ECO:0000313" key="13">
    <source>
        <dbReference type="Proteomes" id="UP000017246"/>
    </source>
</evidence>
<name>A0A068Y4F3_ECHMU</name>
<feature type="domain" description="Calponin-homology (CH)" evidence="9">
    <location>
        <begin position="50"/>
        <end position="153"/>
    </location>
</feature>
<feature type="region of interest" description="Disordered" evidence="8">
    <location>
        <begin position="2597"/>
        <end position="2671"/>
    </location>
</feature>
<reference evidence="12" key="2">
    <citation type="submission" date="2015-11" db="EMBL/GenBank/DDBJ databases">
        <authorList>
            <person name="Zhang Y."/>
            <person name="Guo Z."/>
        </authorList>
    </citation>
    <scope>NUCLEOTIDE SEQUENCE</scope>
</reference>
<feature type="coiled-coil region" evidence="7">
    <location>
        <begin position="4141"/>
        <end position="4171"/>
    </location>
</feature>
<feature type="compositionally biased region" description="Basic and acidic residues" evidence="8">
    <location>
        <begin position="2618"/>
        <end position="2653"/>
    </location>
</feature>
<evidence type="ECO:0000256" key="5">
    <source>
        <dbReference type="ARBA" id="ARBA00023203"/>
    </source>
</evidence>
<dbReference type="InterPro" id="IPR036872">
    <property type="entry name" value="CH_dom_sf"/>
</dbReference>
<dbReference type="OMA" id="SDFINME"/>
<dbReference type="SUPFAM" id="SSF47473">
    <property type="entry name" value="EF-hand"/>
    <property type="match status" value="1"/>
</dbReference>
<feature type="coiled-coil region" evidence="7">
    <location>
        <begin position="3939"/>
        <end position="4003"/>
    </location>
</feature>
<dbReference type="GO" id="GO:0003779">
    <property type="term" value="F:actin binding"/>
    <property type="evidence" value="ECO:0007669"/>
    <property type="project" value="UniProtKB-KW"/>
</dbReference>
<dbReference type="Gene3D" id="1.20.58.60">
    <property type="match status" value="16"/>
</dbReference>
<dbReference type="Pfam" id="PF13499">
    <property type="entry name" value="EF-hand_7"/>
    <property type="match status" value="1"/>
</dbReference>
<dbReference type="PROSITE" id="PS00018">
    <property type="entry name" value="EF_HAND_1"/>
    <property type="match status" value="1"/>
</dbReference>
<feature type="coiled-coil region" evidence="7">
    <location>
        <begin position="5421"/>
        <end position="5455"/>
    </location>
</feature>
<proteinExistence type="predicted"/>
<dbReference type="Pfam" id="PF02187">
    <property type="entry name" value="GAS2"/>
    <property type="match status" value="1"/>
</dbReference>
<keyword evidence="6" id="KW-0206">Cytoskeleton</keyword>
<feature type="region of interest" description="Disordered" evidence="8">
    <location>
        <begin position="6969"/>
        <end position="7026"/>
    </location>
</feature>
<evidence type="ECO:0000256" key="4">
    <source>
        <dbReference type="ARBA" id="ARBA00022837"/>
    </source>
</evidence>
<dbReference type="PROSITE" id="PS00019">
    <property type="entry name" value="ACTININ_1"/>
    <property type="match status" value="1"/>
</dbReference>
<dbReference type="SUPFAM" id="SSF46966">
    <property type="entry name" value="Spectrin repeat"/>
    <property type="match status" value="15"/>
</dbReference>
<feature type="region of interest" description="Disordered" evidence="8">
    <location>
        <begin position="2544"/>
        <end position="2568"/>
    </location>
</feature>
<dbReference type="InterPro" id="IPR011992">
    <property type="entry name" value="EF-hand-dom_pair"/>
</dbReference>
<evidence type="ECO:0000259" key="11">
    <source>
        <dbReference type="PROSITE" id="PS51460"/>
    </source>
</evidence>
<feature type="region of interest" description="Disordered" evidence="8">
    <location>
        <begin position="6687"/>
        <end position="6710"/>
    </location>
</feature>
<sequence length="7242" mass="805232">MSDDLEHVEDSADMFTNEPMDLEQIKLTLAIMQLDPADRAVIRIADQRDAMQKRAFTIWVNKHLSEHGFFVNDLFRDFQSGHLLIKLIEILSGQSLSIEYGPTRVHCIQNVQRVLEFLRFRKVRIVNIRPDEIVDGNPKLTLGLIWIIILHFHLSDLLHLPSGVVVGKENALPPDLIIPEGRLILNNGSSSLQSLALLDETAGRNLLSWCRAVTTGYRDVDINDFSSSWSDGRAFLAIIHRYKPHFFDYSKAASRPPKDVLDFAFRIAEERLGITRLIYPEDMVVTENAVDSRSVIVYVSSLYDALALSPRDLITGCRRILPIPPLPVDVDVSMAPPPLGSQLVTTANVSDEIRSLWSEYRLLAAELIQWLRATCDRLAVRHFPADLESMQQQVVNDLKRHRREELPLRERQRQQLVRLYADLQSAANANLLTIDPFMNIEHIFRLWKEYDLALQKREMAVAAETSRLERLQLAGERIERECRVLQTQEAALEKRINEIESQFASSQSIDVDGELERWMTQMEVVETGVNNLFGQVQILRNGRYIRTEQAYRKVCTLHQRLLELQRRCRNFLKVTSMNQSGDRIQALQANGDSWMAVPAGRSSNSLRWLAKQNKHFGALQAAQDWMQERKEAIKNASFGDNRKSIADATKRFELIHREIEKFHSEVEGCQALRAQVSGDEVKFFEVLMNQIEIQYDELMKKSKRRLEFGRSLLVFVERASNSMQWLREKETIEVTRIWSSPHELKSDEIYEFFQGLLREIQSQEQQFNEISTLGSSLHLEGHPSFDLIQNYLTSLDSHWAWLLQLTHCLETRLDQTVRFQQFFTEAQKVETFLTTKMKEINDMNLTSASGNITVEIASEFMKKIADMGEVIRGQGFLVDKLVETSDEIGDLAFRNDSHETVISICFFAPNSEPHYMELAPEQSDPAIITWPSGDFKKGERMTIFEKPSEFTLKLRHSNGEEIEAPAVCFLPARPCLEAKTRAQDVVACFQRLQVFWADTELNLHGRLLRATMQALPGTLPNLSAAEGQQLMRQLHEDTQRHLVGMRLANKPIQEVEVFQQESEQSFNSLPNGIGSAVDPIEKNETTDLKRIETTLNALADHLRKRTGQVLPNQLSTLEVVLKEHKEWSRSVNQIRDHLERMPDEQGSASTGSTIDNSGCAALLAAANELTNAGKATAHRLAEVDTILTRLDSLQRELAGAELKVVGIAARIHSPQQNLSSSKSSLHSDVSEMEANNVQDIHDQLKNVTLALGGLRKMLEQLPHHLTALSTLGVTKGTSAGNHRLPPPNTSLLEKSIFSVNTRLGNLINQIDLMNQELVKISQNYKTVVTLRRGLTLWLRETSDLVEAVEMRLKNRSHGNLASSTAARNLERASAEAVHCEAKLKELNQTCEFLARSLEDSAGRGDAYKRAVSCLTFASMETANTRFVGPPGIGVIDLVSLGSSVANLNTQFQALKSKIADNLAVIGNATDETGEGQSAYNTISSHRSTGSTRSLLSPFNDVGDYFVTGGSCRRRRRKISPSVPLEQSQMKRRPLTRKPTRYCVVSGFYLTSPKQSLRVETAITRAMIREGRVDVQRNLVYDSDSGAMITAGEALEKSVIVGLIFTKLAVKQTGETTYWLEIFHKRHDVYLVEGIFDVNARTLIPVEEALASNLIDPVHGLYHHTGTEETITLEDAHQQGLIRVVPQLRPPCEDLATRPFDFIHYRTVEGDFAVWSSNVAFKQKVDLFVQQEETVKSGYANIVVKNSKLPLDLHLLGNLAPVTMTDGTAISAIKLPLVRRLVSQNIPTIEVTRREPQPARRLSLATALRRGWIDSYSGGLRSACGSVSQVNLIEAVEQRFVDPNSIIVRIGGDGLDASNPGTRYYSLARVLEAANTIARAKSFASEAGWKNELLKILMTNNANADDGEVSENISPEDYSRLQSIIVHNGIKRTKGDKKMSLAKLTLKRKQKKGEQPNEKLSGEKMSLARAIQAGRFDPSTGIITTQTMQQITLKEAIELKIIDEEISLVQDERTGYYRSVSHYLNDGTTPIEVWVHWPMATILLPEEVEPFGRKRVNRGQRIPYAAAQSLHLVNPQSRTVFNPQIENYVSILNAFLEGPLCGQRTVIYFRTSQEYLPADKLILLNPENVVNELLFNRSLCIELQKDIDGSGGGTHPPPHVPVKTSVDSIPSPILVTPVDLKTAVSLSWVDRQTGFVNDPYTGHRLLLKEAVSAGLIDANRTVIRDPVTHQTSTLNVILKSGEPINVPYIVQLACLEDSQEPSTQACSGQNQSTPLSPVTDGSFAMTPTTGELRVTNTSKGQEVNDERFLIEEEYPLEGKSKAGGKMFDEAMENAEKHEIIGLDAKKLRSDLADAAAKVGAGLAVALGAAGVGDTLAYQSIKEKIKRGNASHSQIQSPTVEENLIASGPIYADTTTKSSEEFKRLFVPNGDKISTDDAVKRDDETKLVNDDVEVAKLRSTDISGSSVPADGKELQRRYDEKTAFKADNEISPMDTDDALRSEISQMSMDNLGTANEGTIFLDRNDKNLLRSSISAGNSIFGTQDVSHSISAEDGQRSGHDVQKIGENDKRESLGISIGGMEFIDQAEDLSRPSYLASMEVPETNGEERSPLEEQGYSRPSSREHGMELKRTSPSTERWEANEEGKEKTSDPEKYSTVKSSPIAPNHLHSVDSEDATKCERILLRGRTMYPSEDTSVNFNAEDSQDHFVEKTPSIAEDGLQFGTTENKQEPNQETKEGKTELTDQCEKQAPGSSIFVNKVDEQKHVADPTMELSEATSQKPPGSSDSATSRDDKLRYEVDLTKNAGHIESSVISGADQNAEEPFESGFSGAENNLNKMPKGEPINSVVTQGAVALNKQSLSKHAPSSVANLADTSKEAKKGFDVKKVLINIGGVLTAAVGAPVVAGIMAYNAAKEKFESSPPSSKTQNKSLEIGGSVNVSLEPEKVLTTGTNPKKKDKSGEIFEENRLPRMGKTDDLSNERQCDLEEQQQQFQPPANFDDLLIPESNSFEDPRSKSPQKGEELPRNGTFNKQLASHDPNQAKDDLLETQKEVKSRERHDQPSEVLRNQGKVDLIQEGKPIQSLEIGQSVCNSPRRSPESNSIRARERESVGQVKSPDSGAIDELTLGNDRPSKNKDERWGAPKWGYRKSCSSEAKVNRETTEKDYTILAVVEQCRTIELFTKINISHGLQIKDDDNNINYITEKKPQRGKENLKIFSRKNNTEEKFEDKKARTYAGAEADAETEAVAVVERDEEGKAEAKVNAGEGEVLAGVEDEAEGKVRGGGAGMGDGVLAEGAVAVVDVEEGESVIRGGERGGDVASEDDKWLRSDGRESVAPTDVSGMEGAYLETEAVSRVGTEAGDAAVGVVGAGDGDGFDDADSVSGGAGLVGAGGVGGQSGVLRGIAGRPCMEELPFKCDFSVISPVLGFRISPIAIGVPSVFSRPLFGVSCPLSLPCSLPGHLSGGLSPILEEDSFPHLRFSGGRNLSFPDSVVSRSMPFQPEVNYARLFSGLLKELDAESAWLLTRQERILNECSISLNDDDNQKLLDQHYEINNDLLTHKQVALAVCERAELLAKEAIASLPSEKRSLLETKAMEVRSAFQQLTQETDVRIHLLTASLDNLEQLTFQLQDLKAWLTSIENSLKQTLETYAPHPESLSAIQAHISRVEHELLSRQTDLASVMSSAQKFLSCLEKYNSAKLEYASLVGVELPVTQSSAESIVPSVETAVDWTQNKFNELEALAGEHSTRYSDAAMGFSDFATGLAKCSESLDAAEKTFWQATRKLLAAGVNVNPRCEGNACAPANTQMITNPVLVKDQASCIFALEGHILHIKSALEALNVLADDLSKSKLPAVLVSPSTIETCLNKPLETEESRLSALSKELTSMKVKIKSLLSAIDAKDGSLGEKSAWLEDAIAAAGGKNESTLLEARQANNKLQAELSVREPGLQSLLRSAQEELEELEKSGEQQEATEKVKEKVVAAQKLVDKCTELQSRLSRDQILLDELEKKSSLLDQASKNLDAFLESARSDLSAIESGLIPEGESYKRLKAIEEMENSQTAEFNLFEEDINKLALEAIDLGRESDITTAKKKTAAAWAELSDLNQSIRQAHQTCKERLLRAKQFKTKRAKLLDWLRSLEKRLNAGIFADCSTDEEVSLREQLKELEKVTSECNALASEVESACGLLKPSENSSDDKLVQDAENLKNGCERLKSRIFSMQSTAASSLRSLEDFSNAFMEADAWLTQRLNQISQLQLSSVDPQEILALTKKLNRFKDELEAMAPQIDGLRRLGNELLNLKGAGKGSGRISEHMADVEKKWQALDAICKHRASELSKTYSQALALDQCYSDLDNQLSRHSRAFEALSTVPVSKGHLQKLLFIQFGLIRTKPTVHAFEEAAGQFINSLPATTDASELSARVSGSRSRFDGLIGAIESRLETLQNTLCAKRNDAVLERQDLEEVDEQAIPTGDEETAKPKEIILKESMFDEKPKGSKDEHFSASETDERGELEPLKGPPTETDSKTSKIDDLKERMAAFQAWLDLESRPVECPIFESGSYPVTRSNLTKAVQRVETFMTLIESRGKHLASLCAEAEVLCPDLLGDLEKCQASLDHVKRRYTKKTEALQEILDKSKPIETELQSQQLTIDDLESQFLKDLGSTSRLESLQQDVMNRKFPTLDSQIRDLERTLSKLGDESSNQSAQPLRQQEVGLSHRLKQLESSLKRSIEGGQDGQKATSSLLTRADLIKRRMDELEAQVEVAGSEDTVLDPDTLSSRLEDVNKITDKLKQCDAALKSLKGDRKDLPQLSLLESLLKGLKRQSSRISEAADEATERLGQKIKVAQQLADQQKLLSSSLADARTSSPIQPHKPLLTPKELKDYERQYLTPLRSQLQQLQKTGATLNEMSQPGLGRRRLEQDLTATEAAVDSLFAVVSSLKEHIGDASTLSTTQDNNIRRLESLVQSVRDELEGQGALSPSPNALQLDALLNKLTGLRNLLQSRRGSLELLAEAAKAENHPDSVVKLIDDYQNVFAEVDSRIDKVSDALLCLKEFNSFYESYLGWLADAESRFSKLPISRDPAITYANRVAELGKLSQDCADKTDSVIQLQTRGTELLGLCPDSGAPVIKEKMEHVGLSFTEFFDKVNNASQGLESARPDINRLLDSNAYLIETLPKLESRLRDGESTKIIGDELNSQVKPHVDSLTNALEEIRTNLPNALFLDLPSQLHSLTIGDLAVENVSRFNNLYSETMSASQKDQLLDMQVKNAYSKLRGDEKWLEQAMRRLDPKAQSQPPREILTLKKDTSPESASYSLAVLPARAEQIDYLISRLNAFRSQLAKRQPDIEAHLVEAKRLLDKVPYRNTEEDLAPMLEGLVKRIIQQNKEIDGLMDAADARSQQALALSKSLFDNLARLDTWMTSAENVLNQLPVAPLAVEEESDTLRKLHVAAKTLERELDGYKVTLEQASSTAAALSALTAPSEADGVDTRIQQSVMRFRKLSKRIRNRSIDLEDAVTNSFDVNDRLNVLHEVLNETRDLAATIGVRLEPPSHDLSPPHLPSEFDLTSIAPSARVLQPVSMRSEYLSSQIAEGKAILDTLERRLPALAELASSIEERLSAPASEMSSRVERPSLVLRLEEEPTIDASVLNKVQSLQKDWLQLQTKVSQRLTNLVEAHRLASEEFWLPLANFQGDLIALRRAMDAVISGGAPRLPLEPLTYTSQIEALKNIGKQHGDSGERLNALQDVGNKIINLLIDETARSEGEKGILKKEINNAIREVSAIAQNITTTCEQQLVTAKDNLSTAQKLQTDMRVFMDQLEKAENEFEAFEPVANNTDVILKLMEQLEEWSALIPPRHEQLENLNWVAGQLMSAVGISEVPKLPPSKVGGDTEEEEQGPQVQQMLTLATTRWSNLNDAINHRRHKLQTQLMALGDFDSALDALIQWIKMTQADIDGISVSRGDKKSLEFELSRAKIIQTNAARRQPDIVRINQEAKAMRQTKVSSKLTHMNRAWERLKQSVVRKQAKLEEALREAQSFYSRLDELRRECRLLEGKISAPAARLIGGLPDSAKQSLNRLLHLHNSVEKLGRQIGDLRSSSAGLLASASSIRDHLVNHLDSLSQQQAQLAAQAQERLKQVQSGVARVATFHNDLGDFIQWLTQAERRINQAPTISFVPYTLQLQLPAQVALRQEIASKREAALTPLDRAVVFIGSNALEQDVVLVKNLLASAHSRWEKLFQKSADRNRQFAVAFKESQKLMSVWKELTDWLKEELNTRLQESSWCSVSTQPDVLLRELTQHREFQRELGAHSATYDAIRRHLIKVKDRAPRDDLVELNRMLSELKYFWNAVCTKSLEKQKVLEEALLRSGQYKEAFVSLFEWINKIDSLLDDNEKKGCGGDVETVKQLEEAHRNLLAQLQEREASVTKLQTAASQLLTKCRPEGSSDAAGLTDSLVMQEQLAGLNAQWTKVQLKAKARSDDLKLARKNAEEFQKSCQDVFDYCAGAEYTLRKLSALSEGDDPCVMDSRDPLSEEKSVNKEAAAVTSGMAAQESRVCDCLARGNRILSECKNNLDGASRIRQWMNAVNTRWEEMLDWSQKREAKLAQLWKDQRERRLTLDALISWLNTTEVILSSDRMYVQPTISMGPLSVDVMSEISSSSSGRFESGSIGFEIDTSQVERLLIEVGQIESELEKRRFQRDEVLKHARKSDVDKKRQANSKGKASEHLPRDQGQAYASVRVNEMCEKWDRVVRIVKARQIALEERLAHANEVEKLKTFDFGNWRRRYLDWMNSKKARLIDMFYRYDLDRDGRLSRDEFVNAILESKFPTSRLELEVVASIVDANGDAYIDMKKFNTALRSTTVPKSQQLDLSKIEGSAIEHEAKHQTNLCTCHNTYRISKINGNMYKFGDSQKLRLVRILRSNVMVRVGGGWTPLTEFLVKNDPCRATFWAGSESERKDAGFPEDQTHMMLRFHPRFRDGSSASVTCTDPTCSGHLDNMPRSSSRRSNPRHASTSGGIPFMCTSPVPTRGMDHLNKKEGHRVPVQSSLPIVASRRKANSLVSFCQSSLSSSAHSLPIVEQSVPGGSHSSPCTEPVELETEATIPPTSPSSSLSELPEDRKGSSRASGMNVANLIPAEESVSSSTEVDVQQHASLSHLSSILERYEGDDPRLTLLLQNEEVEPDLTTATSTTLTQSHMQLPLPRVTSSQQPEVASCETNLPHSGSQVSISHTTEPHPGTALSRTRTTVASFRREINNERFRGKS</sequence>
<dbReference type="SUPFAM" id="SSF143575">
    <property type="entry name" value="GAS2 domain-like"/>
    <property type="match status" value="1"/>
</dbReference>
<dbReference type="InterPro" id="IPR035915">
    <property type="entry name" value="Plakin_repeat_sf"/>
</dbReference>
<dbReference type="InterPro" id="IPR002017">
    <property type="entry name" value="Spectrin_repeat"/>
</dbReference>
<feature type="compositionally biased region" description="Basic and acidic residues" evidence="8">
    <location>
        <begin position="2551"/>
        <end position="2568"/>
    </location>
</feature>
<accession>A0A068Y4F3</accession>
<evidence type="ECO:0000313" key="12">
    <source>
        <dbReference type="EMBL" id="CDS39395.1"/>
    </source>
</evidence>
<feature type="domain" description="EF-hand" evidence="10">
    <location>
        <begin position="6772"/>
        <end position="6807"/>
    </location>
</feature>
<keyword evidence="13" id="KW-1185">Reference proteome</keyword>
<dbReference type="EMBL" id="LN902843">
    <property type="protein sequence ID" value="CDS39395.1"/>
    <property type="molecule type" value="Genomic_DNA"/>
</dbReference>
<dbReference type="PROSITE" id="PS50021">
    <property type="entry name" value="CH"/>
    <property type="match status" value="2"/>
</dbReference>
<feature type="region of interest" description="Disordered" evidence="8">
    <location>
        <begin position="7058"/>
        <end position="7107"/>
    </location>
</feature>
<dbReference type="InterPro" id="IPR036534">
    <property type="entry name" value="GAR_dom_sf"/>
</dbReference>
<evidence type="ECO:0000256" key="7">
    <source>
        <dbReference type="SAM" id="Coils"/>
    </source>
</evidence>
<dbReference type="InterPro" id="IPR049538">
    <property type="entry name" value="PCN-like_spectrin-like_rpt"/>
</dbReference>
<dbReference type="SUPFAM" id="SSF75399">
    <property type="entry name" value="Plakin repeat"/>
    <property type="match status" value="3"/>
</dbReference>
<dbReference type="InterPro" id="IPR001101">
    <property type="entry name" value="Plectin_repeat"/>
</dbReference>
<keyword evidence="7" id="KW-0175">Coiled coil</keyword>
<dbReference type="GO" id="GO:0005886">
    <property type="term" value="C:plasma membrane"/>
    <property type="evidence" value="ECO:0007669"/>
    <property type="project" value="UniProtKB-SubCell"/>
</dbReference>
<dbReference type="Gene3D" id="3.90.1290.10">
    <property type="entry name" value="Plakin repeat"/>
    <property type="match status" value="2"/>
</dbReference>
<dbReference type="Gene3D" id="2.30.30.40">
    <property type="entry name" value="SH3 Domains"/>
    <property type="match status" value="1"/>
</dbReference>
<feature type="domain" description="GAR" evidence="11">
    <location>
        <begin position="6853"/>
        <end position="6925"/>
    </location>
</feature>
<dbReference type="InterPro" id="IPR001589">
    <property type="entry name" value="Actinin_actin-bd_CS"/>
</dbReference>
<protein>
    <submittedName>
        <fullName evidence="12">Spectrin alpha actinin</fullName>
    </submittedName>
</protein>
<feature type="compositionally biased region" description="Basic and acidic residues" evidence="8">
    <location>
        <begin position="4476"/>
        <end position="4502"/>
    </location>
</feature>
<dbReference type="PANTHER" id="PTHR11915">
    <property type="entry name" value="SPECTRIN/FILAMIN RELATED CYTOSKELETAL PROTEIN"/>
    <property type="match status" value="1"/>
</dbReference>
<dbReference type="Gene3D" id="1.10.238.10">
    <property type="entry name" value="EF-hand"/>
    <property type="match status" value="1"/>
</dbReference>
<dbReference type="GO" id="GO:0005856">
    <property type="term" value="C:cytoskeleton"/>
    <property type="evidence" value="ECO:0007669"/>
    <property type="project" value="UniProtKB-SubCell"/>
</dbReference>
<dbReference type="FunFam" id="1.10.418.10:FF:000048">
    <property type="entry name" value="Short stop, isoform B"/>
    <property type="match status" value="1"/>
</dbReference>
<evidence type="ECO:0000259" key="9">
    <source>
        <dbReference type="PROSITE" id="PS50021"/>
    </source>
</evidence>
<dbReference type="GO" id="GO:0008017">
    <property type="term" value="F:microtubule binding"/>
    <property type="evidence" value="ECO:0007669"/>
    <property type="project" value="InterPro"/>
</dbReference>
<feature type="domain" description="Calponin-homology (CH)" evidence="9">
    <location>
        <begin position="200"/>
        <end position="307"/>
    </location>
</feature>
<dbReference type="SMART" id="SM00033">
    <property type="entry name" value="CH"/>
    <property type="match status" value="2"/>
</dbReference>
<dbReference type="CDD" id="cd00051">
    <property type="entry name" value="EFh"/>
    <property type="match status" value="1"/>
</dbReference>
<dbReference type="InterPro" id="IPR001715">
    <property type="entry name" value="CH_dom"/>
</dbReference>
<dbReference type="InterPro" id="IPR018247">
    <property type="entry name" value="EF_Hand_1_Ca_BS"/>
</dbReference>
<keyword evidence="4" id="KW-0106">Calcium</keyword>
<feature type="coiled-coil region" evidence="7">
    <location>
        <begin position="5996"/>
        <end position="6037"/>
    </location>
</feature>
<evidence type="ECO:0000256" key="1">
    <source>
        <dbReference type="ARBA" id="ARBA00004245"/>
    </source>
</evidence>
<evidence type="ECO:0000256" key="3">
    <source>
        <dbReference type="ARBA" id="ARBA00022737"/>
    </source>
</evidence>
<dbReference type="InterPro" id="IPR003108">
    <property type="entry name" value="GAR_dom"/>
</dbReference>
<dbReference type="Pfam" id="PF00307">
    <property type="entry name" value="CH"/>
    <property type="match status" value="2"/>
</dbReference>
<gene>
    <name evidence="12" type="ORF">EmuJ_000689700</name>
</gene>
<feature type="region of interest" description="Disordered" evidence="8">
    <location>
        <begin position="2913"/>
        <end position="3137"/>
    </location>
</feature>
<feature type="compositionally biased region" description="Polar residues" evidence="8">
    <location>
        <begin position="3081"/>
        <end position="3099"/>
    </location>
</feature>
<evidence type="ECO:0000256" key="2">
    <source>
        <dbReference type="ARBA" id="ARBA00022490"/>
    </source>
</evidence>
<feature type="compositionally biased region" description="Basic and acidic residues" evidence="8">
    <location>
        <begin position="2955"/>
        <end position="2981"/>
    </location>
</feature>
<feature type="region of interest" description="Disordered" evidence="8">
    <location>
        <begin position="2713"/>
        <end position="2791"/>
    </location>
</feature>
<feature type="compositionally biased region" description="Basic and acidic residues" evidence="8">
    <location>
        <begin position="7009"/>
        <end position="7020"/>
    </location>
</feature>
<dbReference type="PROSITE" id="PS00020">
    <property type="entry name" value="ACTININ_2"/>
    <property type="match status" value="1"/>
</dbReference>